<comment type="caution">
    <text evidence="3">The sequence shown here is derived from an EMBL/GenBank/DDBJ whole genome shotgun (WGS) entry which is preliminary data.</text>
</comment>
<proteinExistence type="predicted"/>
<evidence type="ECO:0000259" key="2">
    <source>
        <dbReference type="Pfam" id="PF14340"/>
    </source>
</evidence>
<dbReference type="Pfam" id="PF14340">
    <property type="entry name" value="DUF4395"/>
    <property type="match status" value="1"/>
</dbReference>
<feature type="transmembrane region" description="Helical" evidence="1">
    <location>
        <begin position="12"/>
        <end position="33"/>
    </location>
</feature>
<gene>
    <name evidence="3" type="ORF">A3B04_01965</name>
</gene>
<reference evidence="3 4" key="1">
    <citation type="journal article" date="2016" name="Nat. Commun.">
        <title>Thousands of microbial genomes shed light on interconnected biogeochemical processes in an aquifer system.</title>
        <authorList>
            <person name="Anantharaman K."/>
            <person name="Brown C.T."/>
            <person name="Hug L.A."/>
            <person name="Sharon I."/>
            <person name="Castelle C.J."/>
            <person name="Probst A.J."/>
            <person name="Thomas B.C."/>
            <person name="Singh A."/>
            <person name="Wilkins M.J."/>
            <person name="Karaoz U."/>
            <person name="Brodie E.L."/>
            <person name="Williams K.H."/>
            <person name="Hubbard S.S."/>
            <person name="Banfield J.F."/>
        </authorList>
    </citation>
    <scope>NUCLEOTIDE SEQUENCE [LARGE SCALE GENOMIC DNA]</scope>
</reference>
<feature type="transmembrane region" description="Helical" evidence="1">
    <location>
        <begin position="112"/>
        <end position="136"/>
    </location>
</feature>
<dbReference type="AlphaFoldDB" id="A0A1G2FRY7"/>
<keyword evidence="1" id="KW-1133">Transmembrane helix</keyword>
<feature type="transmembrane region" description="Helical" evidence="1">
    <location>
        <begin position="39"/>
        <end position="61"/>
    </location>
</feature>
<evidence type="ECO:0000256" key="1">
    <source>
        <dbReference type="SAM" id="Phobius"/>
    </source>
</evidence>
<organism evidence="3 4">
    <name type="scientific">Candidatus Portnoybacteria bacterium RIFCSPLOWO2_02_FULL_39_11</name>
    <dbReference type="NCBI Taxonomy" id="1802001"/>
    <lineage>
        <taxon>Bacteria</taxon>
        <taxon>Candidatus Portnoyibacteriota</taxon>
    </lineage>
</organism>
<evidence type="ECO:0000313" key="3">
    <source>
        <dbReference type="EMBL" id="OGZ40378.1"/>
    </source>
</evidence>
<feature type="transmembrane region" description="Helical" evidence="1">
    <location>
        <begin position="82"/>
        <end position="100"/>
    </location>
</feature>
<feature type="domain" description="DUF4395" evidence="2">
    <location>
        <begin position="17"/>
        <end position="138"/>
    </location>
</feature>
<dbReference type="EMBL" id="MHNF01000034">
    <property type="protein sequence ID" value="OGZ40378.1"/>
    <property type="molecule type" value="Genomic_DNA"/>
</dbReference>
<evidence type="ECO:0000313" key="4">
    <source>
        <dbReference type="Proteomes" id="UP000177126"/>
    </source>
</evidence>
<sequence length="142" mass="16450">MQQCSIYDNRSLNFFRATSGFLALIAFLIQNIWLVLITALLFFFGVFSMKLNFLYQLYSLFSHKILKQEIIPIEKDPGELKFVYGFTAVLFFISFALLYLGKFITFAWGLDLLVSFLTLLASFANICIAALMYVLFKKIFNK</sequence>
<name>A0A1G2FRY7_9BACT</name>
<dbReference type="InterPro" id="IPR025508">
    <property type="entry name" value="DUF4395"/>
</dbReference>
<keyword evidence="1" id="KW-0472">Membrane</keyword>
<keyword evidence="1" id="KW-0812">Transmembrane</keyword>
<protein>
    <recommendedName>
        <fullName evidence="2">DUF4395 domain-containing protein</fullName>
    </recommendedName>
</protein>
<accession>A0A1G2FRY7</accession>
<dbReference type="Proteomes" id="UP000177126">
    <property type="component" value="Unassembled WGS sequence"/>
</dbReference>